<name>A0A364K4W8_9BACL</name>
<proteinExistence type="predicted"/>
<evidence type="ECO:0000313" key="1">
    <source>
        <dbReference type="EMBL" id="RAL24415.1"/>
    </source>
</evidence>
<evidence type="ECO:0000313" key="2">
    <source>
        <dbReference type="Proteomes" id="UP000251213"/>
    </source>
</evidence>
<organism evidence="1 2">
    <name type="scientific">Thermoflavimicrobium daqui</name>
    <dbReference type="NCBI Taxonomy" id="2137476"/>
    <lineage>
        <taxon>Bacteria</taxon>
        <taxon>Bacillati</taxon>
        <taxon>Bacillota</taxon>
        <taxon>Bacilli</taxon>
        <taxon>Bacillales</taxon>
        <taxon>Thermoactinomycetaceae</taxon>
        <taxon>Thermoflavimicrobium</taxon>
    </lineage>
</organism>
<dbReference type="AlphaFoldDB" id="A0A364K4W8"/>
<accession>A0A364K4W8</accession>
<reference evidence="1 2" key="1">
    <citation type="submission" date="2018-06" db="EMBL/GenBank/DDBJ databases">
        <title>Thermoflavimicrobium daqus sp. nov., a thermophilic microbe isolated from Moutai-flavour Daqu.</title>
        <authorList>
            <person name="Wang X."/>
            <person name="Zhou H."/>
        </authorList>
    </citation>
    <scope>NUCLEOTIDE SEQUENCE [LARGE SCALE GENOMIC DNA]</scope>
    <source>
        <strain evidence="1 2">FBKL4.011</strain>
    </source>
</reference>
<keyword evidence="2" id="KW-1185">Reference proteome</keyword>
<reference evidence="1 2" key="2">
    <citation type="submission" date="2018-06" db="EMBL/GenBank/DDBJ databases">
        <authorList>
            <person name="Zhirakovskaya E."/>
        </authorList>
    </citation>
    <scope>NUCLEOTIDE SEQUENCE [LARGE SCALE GENOMIC DNA]</scope>
    <source>
        <strain evidence="1 2">FBKL4.011</strain>
    </source>
</reference>
<dbReference type="EMBL" id="QJKK01000004">
    <property type="protein sequence ID" value="RAL24415.1"/>
    <property type="molecule type" value="Genomic_DNA"/>
</dbReference>
<protein>
    <submittedName>
        <fullName evidence="1">Uncharacterized protein</fullName>
    </submittedName>
</protein>
<dbReference type="Proteomes" id="UP000251213">
    <property type="component" value="Unassembled WGS sequence"/>
</dbReference>
<gene>
    <name evidence="1" type="ORF">DL897_08805</name>
</gene>
<sequence length="63" mass="7422">MQIFALAVILFMYGDGERQNQSIAEGVKALLVKKIDIYSSRNWGIILLFHLDNRIFPKYRHRI</sequence>
<comment type="caution">
    <text evidence="1">The sequence shown here is derived from an EMBL/GenBank/DDBJ whole genome shotgun (WGS) entry which is preliminary data.</text>
</comment>